<feature type="region of interest" description="Disordered" evidence="2">
    <location>
        <begin position="350"/>
        <end position="453"/>
    </location>
</feature>
<protein>
    <submittedName>
        <fullName evidence="3">Uncharacterized protein</fullName>
    </submittedName>
</protein>
<evidence type="ECO:0000256" key="1">
    <source>
        <dbReference type="SAM" id="Coils"/>
    </source>
</evidence>
<proteinExistence type="predicted"/>
<name>A0AAW0DVL7_9AGAR</name>
<evidence type="ECO:0000256" key="2">
    <source>
        <dbReference type="SAM" id="MobiDB-lite"/>
    </source>
</evidence>
<sequence length="466" mass="50222">MTTDDVILQNATYHTQLLSQIAGLDYVPPALKQQDAYIKGLETDITNVGREVKALEKSTKKERKEHESIRDSTARRFAAKITGRKEKFEARASKEEREYIEALEKEMQQRRQQETLDTLIAEAKSARTDLQNKLDLYEKTKKDLAALYSKIFDGPTQGYPEDDRLEYQLQQTQQRYNEIQDYLNSESRAVSMLQSAVNSLAACSGQIQQALGYSQWDMFGGGGLADAMERNALASAEGHASTAQVYVQQAMQASSQVKPIGQISISHGSILTDVVFDNIFTDYAFHQKIEASARNVQAVQYNLTNELTAARGRAGAIGSDLSAAADALSQARNALDAYRRSVFDRLAGGLPAYDPSSSSSSGTFDLEGPITMPRGPGEEASSPSVPTSPPPSQGTSYAPPSGAPPPSQARGAQSDSPGVGASTSYSPPAGPPPEGSRAGSPSAWGSRAYPSPISLQTAMTLTMGFV</sequence>
<feature type="coiled-coil region" evidence="1">
    <location>
        <begin position="38"/>
        <end position="147"/>
    </location>
</feature>
<dbReference type="AlphaFoldDB" id="A0AAW0DVL7"/>
<dbReference type="PANTHER" id="PTHR21974:SF2">
    <property type="entry name" value="RE15880P"/>
    <property type="match status" value="1"/>
</dbReference>
<dbReference type="EMBL" id="JAWWNJ010000005">
    <property type="protein sequence ID" value="KAK7055494.1"/>
    <property type="molecule type" value="Genomic_DNA"/>
</dbReference>
<keyword evidence="1" id="KW-0175">Coiled coil</keyword>
<keyword evidence="4" id="KW-1185">Reference proteome</keyword>
<comment type="caution">
    <text evidence="3">The sequence shown here is derived from an EMBL/GenBank/DDBJ whole genome shotgun (WGS) entry which is preliminary data.</text>
</comment>
<gene>
    <name evidence="3" type="ORF">R3P38DRAFT_2600445</name>
</gene>
<dbReference type="PANTHER" id="PTHR21974">
    <property type="entry name" value="RE15880P"/>
    <property type="match status" value="1"/>
</dbReference>
<reference evidence="3 4" key="1">
    <citation type="journal article" date="2024" name="J Genomics">
        <title>Draft genome sequencing and assembly of Favolaschia claudopus CIRM-BRFM 2984 isolated from oak limbs.</title>
        <authorList>
            <person name="Navarro D."/>
            <person name="Drula E."/>
            <person name="Chaduli D."/>
            <person name="Cazenave R."/>
            <person name="Ahrendt S."/>
            <person name="Wang J."/>
            <person name="Lipzen A."/>
            <person name="Daum C."/>
            <person name="Barry K."/>
            <person name="Grigoriev I.V."/>
            <person name="Favel A."/>
            <person name="Rosso M.N."/>
            <person name="Martin F."/>
        </authorList>
    </citation>
    <scope>NUCLEOTIDE SEQUENCE [LARGE SCALE GENOMIC DNA]</scope>
    <source>
        <strain evidence="3 4">CIRM-BRFM 2984</strain>
    </source>
</reference>
<dbReference type="Proteomes" id="UP001362999">
    <property type="component" value="Unassembled WGS sequence"/>
</dbReference>
<evidence type="ECO:0000313" key="3">
    <source>
        <dbReference type="EMBL" id="KAK7055494.1"/>
    </source>
</evidence>
<organism evidence="3 4">
    <name type="scientific">Favolaschia claudopus</name>
    <dbReference type="NCBI Taxonomy" id="2862362"/>
    <lineage>
        <taxon>Eukaryota</taxon>
        <taxon>Fungi</taxon>
        <taxon>Dikarya</taxon>
        <taxon>Basidiomycota</taxon>
        <taxon>Agaricomycotina</taxon>
        <taxon>Agaricomycetes</taxon>
        <taxon>Agaricomycetidae</taxon>
        <taxon>Agaricales</taxon>
        <taxon>Marasmiineae</taxon>
        <taxon>Mycenaceae</taxon>
        <taxon>Favolaschia</taxon>
    </lineage>
</organism>
<accession>A0AAW0DVL7</accession>
<evidence type="ECO:0000313" key="4">
    <source>
        <dbReference type="Proteomes" id="UP001362999"/>
    </source>
</evidence>